<dbReference type="SMART" id="SM00387">
    <property type="entry name" value="HATPase_c"/>
    <property type="match status" value="1"/>
</dbReference>
<dbReference type="SMART" id="SM00388">
    <property type="entry name" value="HisKA"/>
    <property type="match status" value="1"/>
</dbReference>
<dbReference type="Gene3D" id="3.30.565.10">
    <property type="entry name" value="Histidine kinase-like ATPase, C-terminal domain"/>
    <property type="match status" value="1"/>
</dbReference>
<accession>A0AAE3M893</accession>
<dbReference type="SUPFAM" id="SSF55874">
    <property type="entry name" value="ATPase domain of HSP90 chaperone/DNA topoisomerase II/histidine kinase"/>
    <property type="match status" value="1"/>
</dbReference>
<evidence type="ECO:0000256" key="4">
    <source>
        <dbReference type="ARBA" id="ARBA00022679"/>
    </source>
</evidence>
<keyword evidence="3" id="KW-0597">Phosphoprotein</keyword>
<proteinExistence type="predicted"/>
<comment type="catalytic activity">
    <reaction evidence="1">
        <text>ATP + protein L-histidine = ADP + protein N-phospho-L-histidine.</text>
        <dbReference type="EC" id="2.7.13.3"/>
    </reaction>
</comment>
<keyword evidence="6" id="KW-0902">Two-component regulatory system</keyword>
<evidence type="ECO:0000256" key="5">
    <source>
        <dbReference type="ARBA" id="ARBA00022777"/>
    </source>
</evidence>
<dbReference type="InterPro" id="IPR003594">
    <property type="entry name" value="HATPase_dom"/>
</dbReference>
<dbReference type="PROSITE" id="PS50109">
    <property type="entry name" value="HIS_KIN"/>
    <property type="match status" value="1"/>
</dbReference>
<gene>
    <name evidence="8" type="ORF">OM075_19575</name>
</gene>
<dbReference type="EMBL" id="JAPDPJ010000061">
    <property type="protein sequence ID" value="MCW3788679.1"/>
    <property type="molecule type" value="Genomic_DNA"/>
</dbReference>
<dbReference type="GO" id="GO:0000155">
    <property type="term" value="F:phosphorelay sensor kinase activity"/>
    <property type="evidence" value="ECO:0007669"/>
    <property type="project" value="InterPro"/>
</dbReference>
<dbReference type="GO" id="GO:0005524">
    <property type="term" value="F:ATP binding"/>
    <property type="evidence" value="ECO:0007669"/>
    <property type="project" value="UniProtKB-KW"/>
</dbReference>
<dbReference type="Pfam" id="PF00512">
    <property type="entry name" value="HisKA"/>
    <property type="match status" value="1"/>
</dbReference>
<evidence type="ECO:0000256" key="2">
    <source>
        <dbReference type="ARBA" id="ARBA00012438"/>
    </source>
</evidence>
<dbReference type="Pfam" id="PF02518">
    <property type="entry name" value="HATPase_c"/>
    <property type="match status" value="1"/>
</dbReference>
<keyword evidence="8" id="KW-0067">ATP-binding</keyword>
<dbReference type="FunFam" id="1.10.287.130:FF:000001">
    <property type="entry name" value="Two-component sensor histidine kinase"/>
    <property type="match status" value="1"/>
</dbReference>
<dbReference type="EC" id="2.7.13.3" evidence="2"/>
<dbReference type="RefSeq" id="WP_301192236.1">
    <property type="nucleotide sequence ID" value="NZ_JAPDPJ010000061.1"/>
</dbReference>
<evidence type="ECO:0000313" key="8">
    <source>
        <dbReference type="EMBL" id="MCW3788679.1"/>
    </source>
</evidence>
<sequence length="330" mass="37755">MNRSDLISNTMTDNEKSKSERIDDIIEGVMKIAHGDIDHQFEITDNNDKIDALSMGMNMLMDDIKEGHLQKVENERITKLNEELIIAKEKAFESERLKNQFLQNISHEIRTPLNAIIGFSELLPTYFDDKERLIEFTEIINNSSSDLLQIINDILDIAKIESGQVSINWEIVDIKTMLNNIEVFFSQYQKQLNKSHIEFTMNFPCDKITQPIQFDSGKLKQILTNLLSNAFKFTHSGKIEVGCKGLSDTHFTMYVSDTGIGISKELQAQIFDRFIQAEDNYTQKQKGTGLGLSIVKGLIELLGGNIWLESELNKGSTFTFSIPYKFYKPF</sequence>
<dbReference type="PANTHER" id="PTHR43711">
    <property type="entry name" value="TWO-COMPONENT HISTIDINE KINASE"/>
    <property type="match status" value="1"/>
</dbReference>
<evidence type="ECO:0000259" key="7">
    <source>
        <dbReference type="PROSITE" id="PS50109"/>
    </source>
</evidence>
<feature type="domain" description="Histidine kinase" evidence="7">
    <location>
        <begin position="104"/>
        <end position="326"/>
    </location>
</feature>
<keyword evidence="4" id="KW-0808">Transferase</keyword>
<dbReference type="InterPro" id="IPR005467">
    <property type="entry name" value="His_kinase_dom"/>
</dbReference>
<comment type="caution">
    <text evidence="8">The sequence shown here is derived from an EMBL/GenBank/DDBJ whole genome shotgun (WGS) entry which is preliminary data.</text>
</comment>
<keyword evidence="9" id="KW-1185">Reference proteome</keyword>
<evidence type="ECO:0000256" key="6">
    <source>
        <dbReference type="ARBA" id="ARBA00023012"/>
    </source>
</evidence>
<dbReference type="InterPro" id="IPR050736">
    <property type="entry name" value="Sensor_HK_Regulatory"/>
</dbReference>
<organism evidence="8 9">
    <name type="scientific">Plebeiibacterium sediminum</name>
    <dbReference type="NCBI Taxonomy" id="2992112"/>
    <lineage>
        <taxon>Bacteria</taxon>
        <taxon>Pseudomonadati</taxon>
        <taxon>Bacteroidota</taxon>
        <taxon>Bacteroidia</taxon>
        <taxon>Marinilabiliales</taxon>
        <taxon>Marinilabiliaceae</taxon>
        <taxon>Plebeiibacterium</taxon>
    </lineage>
</organism>
<dbReference type="PRINTS" id="PR00344">
    <property type="entry name" value="BCTRLSENSOR"/>
</dbReference>
<dbReference type="CDD" id="cd16922">
    <property type="entry name" value="HATPase_EvgS-ArcB-TorS-like"/>
    <property type="match status" value="1"/>
</dbReference>
<name>A0AAE3M893_9BACT</name>
<dbReference type="CDD" id="cd00082">
    <property type="entry name" value="HisKA"/>
    <property type="match status" value="1"/>
</dbReference>
<dbReference type="InterPro" id="IPR004358">
    <property type="entry name" value="Sig_transdc_His_kin-like_C"/>
</dbReference>
<dbReference type="Proteomes" id="UP001209229">
    <property type="component" value="Unassembled WGS sequence"/>
</dbReference>
<dbReference type="AlphaFoldDB" id="A0AAE3M893"/>
<dbReference type="InterPro" id="IPR036097">
    <property type="entry name" value="HisK_dim/P_sf"/>
</dbReference>
<evidence type="ECO:0000256" key="3">
    <source>
        <dbReference type="ARBA" id="ARBA00022553"/>
    </source>
</evidence>
<keyword evidence="8" id="KW-0547">Nucleotide-binding</keyword>
<dbReference type="PANTHER" id="PTHR43711:SF31">
    <property type="entry name" value="HISTIDINE KINASE"/>
    <property type="match status" value="1"/>
</dbReference>
<evidence type="ECO:0000256" key="1">
    <source>
        <dbReference type="ARBA" id="ARBA00000085"/>
    </source>
</evidence>
<dbReference type="SUPFAM" id="SSF47384">
    <property type="entry name" value="Homodimeric domain of signal transducing histidine kinase"/>
    <property type="match status" value="1"/>
</dbReference>
<dbReference type="FunFam" id="3.30.565.10:FF:000010">
    <property type="entry name" value="Sensor histidine kinase RcsC"/>
    <property type="match status" value="1"/>
</dbReference>
<keyword evidence="5" id="KW-0418">Kinase</keyword>
<dbReference type="InterPro" id="IPR036890">
    <property type="entry name" value="HATPase_C_sf"/>
</dbReference>
<evidence type="ECO:0000313" key="9">
    <source>
        <dbReference type="Proteomes" id="UP001209229"/>
    </source>
</evidence>
<dbReference type="InterPro" id="IPR003661">
    <property type="entry name" value="HisK_dim/P_dom"/>
</dbReference>
<protein>
    <recommendedName>
        <fullName evidence="2">histidine kinase</fullName>
        <ecNumber evidence="2">2.7.13.3</ecNumber>
    </recommendedName>
</protein>
<dbReference type="Gene3D" id="1.10.287.130">
    <property type="match status" value="1"/>
</dbReference>
<reference evidence="8" key="1">
    <citation type="submission" date="2022-10" db="EMBL/GenBank/DDBJ databases">
        <authorList>
            <person name="Yu W.X."/>
        </authorList>
    </citation>
    <scope>NUCLEOTIDE SEQUENCE</scope>
    <source>
        <strain evidence="8">AAT</strain>
    </source>
</reference>